<keyword evidence="5" id="KW-0732">Signal</keyword>
<dbReference type="CDD" id="cd00035">
    <property type="entry name" value="ChtBD1"/>
    <property type="match status" value="1"/>
</dbReference>
<feature type="chain" id="PRO_5010973358" evidence="5">
    <location>
        <begin position="26"/>
        <end position="91"/>
    </location>
</feature>
<proteinExistence type="evidence at transcript level"/>
<evidence type="ECO:0000256" key="2">
    <source>
        <dbReference type="ARBA" id="ARBA00023157"/>
    </source>
</evidence>
<dbReference type="InterPro" id="IPR001002">
    <property type="entry name" value="Chitin-bd_1"/>
</dbReference>
<feature type="disulfide bond" evidence="3">
    <location>
        <begin position="42"/>
        <end position="56"/>
    </location>
</feature>
<feature type="domain" description="Chitin-binding type-1" evidence="6">
    <location>
        <begin position="25"/>
        <end position="66"/>
    </location>
</feature>
<evidence type="ECO:0000256" key="4">
    <source>
        <dbReference type="SAM" id="MobiDB-lite"/>
    </source>
</evidence>
<keyword evidence="1 3" id="KW-0147">Chitin-binding</keyword>
<dbReference type="AlphaFoldDB" id="Q40095"/>
<reference evidence="8" key="1">
    <citation type="submission" date="1995-11" db="EMBL/GenBank/DDBJ databases">
        <title>Molecular cloning and characterization of two genes encoding the antifungal chitin-binding proteins from Pharbitis nil seed.</title>
        <authorList>
            <person name="Koo J.C."/>
            <person name="Chun H.J."/>
            <person name="Park S.H."/>
            <person name="Lee B.L."/>
            <person name="Cho M.J."/>
        </authorList>
    </citation>
    <scope>NUCLEOTIDE SEQUENCE</scope>
    <source>
        <tissue evidence="8">Dehydration stage seed</tissue>
    </source>
</reference>
<evidence type="ECO:0000259" key="6">
    <source>
        <dbReference type="PROSITE" id="PS50941"/>
    </source>
</evidence>
<feature type="disulfide bond" evidence="3">
    <location>
        <begin position="37"/>
        <end position="49"/>
    </location>
</feature>
<reference evidence="7" key="2">
    <citation type="submission" date="1996-04" db="EMBL/GenBank/DDBJ databases">
        <title>Molecular cloning and characterization of two genes encoding the antifungal chitin-binding proteins from pharbitis nil seed.</title>
        <authorList>
            <person name="Koo J.C."/>
            <person name="Chun H.J."/>
            <person name="Park S.H."/>
            <person name="Lee B.L."/>
            <person name="Cho M.J."/>
        </authorList>
    </citation>
    <scope>NUCLEOTIDE SEQUENCE</scope>
    <source>
        <tissue evidence="7">Leaf</tissue>
    </source>
</reference>
<dbReference type="InterPro" id="IPR018371">
    <property type="entry name" value="Chitin-binding_1_CS"/>
</dbReference>
<dbReference type="PANTHER" id="PTHR47849">
    <property type="entry name" value="CHITIN-BINDING LECTIN 1"/>
    <property type="match status" value="1"/>
</dbReference>
<dbReference type="PANTHER" id="PTHR47849:SF8">
    <property type="entry name" value="LECTIN"/>
    <property type="match status" value="1"/>
</dbReference>
<evidence type="ECO:0000313" key="7">
    <source>
        <dbReference type="EMBL" id="AAA98238.1"/>
    </source>
</evidence>
<dbReference type="Pfam" id="PF00187">
    <property type="entry name" value="Chitin_bind_1"/>
    <property type="match status" value="1"/>
</dbReference>
<feature type="signal peptide" evidence="5">
    <location>
        <begin position="1"/>
        <end position="25"/>
    </location>
</feature>
<name>Q40095_IPONI</name>
<feature type="compositionally biased region" description="Low complexity" evidence="4">
    <location>
        <begin position="72"/>
        <end position="84"/>
    </location>
</feature>
<sequence length="91" mass="9189">MKYCTMFIVLLGLGSLLLTPTTIMAQQCGRQASGRLCGNGLCCSQWGYCGSTAAYCGAGCQSQCKSTAASSTTTTTANQSTAKSDPAGGAN</sequence>
<dbReference type="Gene3D" id="3.30.60.10">
    <property type="entry name" value="Endochitinase-like"/>
    <property type="match status" value="1"/>
</dbReference>
<dbReference type="InterPro" id="IPR036861">
    <property type="entry name" value="Endochitinase-like_sf"/>
</dbReference>
<dbReference type="PROSITE" id="PS50941">
    <property type="entry name" value="CHIT_BIND_I_2"/>
    <property type="match status" value="1"/>
</dbReference>
<feature type="disulfide bond" evidence="3">
    <location>
        <begin position="60"/>
        <end position="64"/>
    </location>
</feature>
<protein>
    <submittedName>
        <fullName evidence="7">Antifungal protein</fullName>
    </submittedName>
</protein>
<dbReference type="EMBL" id="L41873">
    <property type="protein sequence ID" value="AAA98238.1"/>
    <property type="molecule type" value="Genomic_DNA"/>
</dbReference>
<organism evidence="7">
    <name type="scientific">Ipomoea nil</name>
    <name type="common">Japanese morning glory</name>
    <name type="synonym">Pharbitis nil</name>
    <dbReference type="NCBI Taxonomy" id="35883"/>
    <lineage>
        <taxon>Eukaryota</taxon>
        <taxon>Viridiplantae</taxon>
        <taxon>Streptophyta</taxon>
        <taxon>Embryophyta</taxon>
        <taxon>Tracheophyta</taxon>
        <taxon>Spermatophyta</taxon>
        <taxon>Magnoliopsida</taxon>
        <taxon>eudicotyledons</taxon>
        <taxon>Gunneridae</taxon>
        <taxon>Pentapetalae</taxon>
        <taxon>asterids</taxon>
        <taxon>lamiids</taxon>
        <taxon>Solanales</taxon>
        <taxon>Convolvulaceae</taxon>
        <taxon>Ipomoeeae</taxon>
        <taxon>Ipomoea</taxon>
    </lineage>
</organism>
<accession>Q40095</accession>
<evidence type="ECO:0000256" key="5">
    <source>
        <dbReference type="SAM" id="SignalP"/>
    </source>
</evidence>
<feature type="region of interest" description="Disordered" evidence="4">
    <location>
        <begin position="72"/>
        <end position="91"/>
    </location>
</feature>
<evidence type="ECO:0000256" key="1">
    <source>
        <dbReference type="ARBA" id="ARBA00022669"/>
    </source>
</evidence>
<dbReference type="CAZy" id="CBM18">
    <property type="family name" value="Carbohydrate-Binding Module Family 18"/>
</dbReference>
<keyword evidence="2 3" id="KW-1015">Disulfide bond</keyword>
<gene>
    <name evidence="7" type="primary">AFP2</name>
    <name evidence="8" type="synonym">Pn-AFP2</name>
</gene>
<feature type="disulfide bond" evidence="3">
    <location>
        <begin position="28"/>
        <end position="43"/>
    </location>
</feature>
<dbReference type="SUPFAM" id="SSF57016">
    <property type="entry name" value="Plant lectins/antimicrobial peptides"/>
    <property type="match status" value="1"/>
</dbReference>
<evidence type="ECO:0000256" key="3">
    <source>
        <dbReference type="PROSITE-ProRule" id="PRU00261"/>
    </source>
</evidence>
<dbReference type="EMBL" id="U40076">
    <property type="protein sequence ID" value="AAB18152.1"/>
    <property type="molecule type" value="mRNA"/>
</dbReference>
<evidence type="ECO:0000313" key="8">
    <source>
        <dbReference type="EMBL" id="AAB18152.1"/>
    </source>
</evidence>
<dbReference type="PROSITE" id="PS00026">
    <property type="entry name" value="CHIT_BIND_I_1"/>
    <property type="match status" value="1"/>
</dbReference>
<dbReference type="GO" id="GO:0008061">
    <property type="term" value="F:chitin binding"/>
    <property type="evidence" value="ECO:0007669"/>
    <property type="project" value="UniProtKB-UniRule"/>
</dbReference>
<dbReference type="SMART" id="SM00270">
    <property type="entry name" value="ChtBD1"/>
    <property type="match status" value="1"/>
</dbReference>
<dbReference type="FunFam" id="3.30.60.10:FF:000001">
    <property type="entry name" value="Basic endochitinase"/>
    <property type="match status" value="1"/>
</dbReference>
<dbReference type="PRINTS" id="PR00451">
    <property type="entry name" value="CHITINBINDNG"/>
</dbReference>